<keyword evidence="15" id="KW-1185">Reference proteome</keyword>
<gene>
    <name evidence="14" type="ORF">ALEPTO_LOCUS7980</name>
</gene>
<organism evidence="14 15">
    <name type="scientific">Ambispora leptoticha</name>
    <dbReference type="NCBI Taxonomy" id="144679"/>
    <lineage>
        <taxon>Eukaryota</taxon>
        <taxon>Fungi</taxon>
        <taxon>Fungi incertae sedis</taxon>
        <taxon>Mucoromycota</taxon>
        <taxon>Glomeromycotina</taxon>
        <taxon>Glomeromycetes</taxon>
        <taxon>Archaeosporales</taxon>
        <taxon>Ambisporaceae</taxon>
        <taxon>Ambispora</taxon>
    </lineage>
</organism>
<keyword evidence="7 10" id="KW-1133">Transmembrane helix</keyword>
<dbReference type="AlphaFoldDB" id="A0A9N9GAZ8"/>
<dbReference type="Proteomes" id="UP000789508">
    <property type="component" value="Unassembled WGS sequence"/>
</dbReference>
<dbReference type="InterPro" id="IPR036640">
    <property type="entry name" value="ABC1_TM_sf"/>
</dbReference>
<evidence type="ECO:0000256" key="6">
    <source>
        <dbReference type="ARBA" id="ARBA00022840"/>
    </source>
</evidence>
<dbReference type="SUPFAM" id="SSF90123">
    <property type="entry name" value="ABC transporter transmembrane region"/>
    <property type="match status" value="1"/>
</dbReference>
<feature type="domain" description="ABC transporter" evidence="12">
    <location>
        <begin position="1"/>
        <end position="192"/>
    </location>
</feature>
<keyword evidence="4" id="KW-0677">Repeat</keyword>
<proteinExistence type="predicted"/>
<evidence type="ECO:0000313" key="15">
    <source>
        <dbReference type="Proteomes" id="UP000789508"/>
    </source>
</evidence>
<dbReference type="Gene3D" id="1.20.1560.10">
    <property type="entry name" value="ABC transporter type 1, transmembrane domain"/>
    <property type="match status" value="1"/>
</dbReference>
<keyword evidence="11" id="KW-0732">Signal</keyword>
<feature type="domain" description="ABC transmembrane type-1" evidence="13">
    <location>
        <begin position="252"/>
        <end position="547"/>
    </location>
</feature>
<dbReference type="SUPFAM" id="SSF52540">
    <property type="entry name" value="P-loop containing nucleoside triphosphate hydrolases"/>
    <property type="match status" value="2"/>
</dbReference>
<dbReference type="FunFam" id="3.40.50.300:FF:000565">
    <property type="entry name" value="ABC bile acid transporter"/>
    <property type="match status" value="1"/>
</dbReference>
<dbReference type="CDD" id="cd18604">
    <property type="entry name" value="ABC_6TM_VMR1_D2_like"/>
    <property type="match status" value="1"/>
</dbReference>
<dbReference type="InterPro" id="IPR050173">
    <property type="entry name" value="ABC_transporter_C-like"/>
</dbReference>
<evidence type="ECO:0000256" key="9">
    <source>
        <dbReference type="SAM" id="MobiDB-lite"/>
    </source>
</evidence>
<keyword evidence="2" id="KW-0813">Transport</keyword>
<dbReference type="GO" id="GO:0016020">
    <property type="term" value="C:membrane"/>
    <property type="evidence" value="ECO:0007669"/>
    <property type="project" value="UniProtKB-SubCell"/>
</dbReference>
<dbReference type="FunFam" id="1.20.1560.10:FF:000013">
    <property type="entry name" value="ABC transporter C family member 2"/>
    <property type="match status" value="1"/>
</dbReference>
<dbReference type="InterPro" id="IPR027417">
    <property type="entry name" value="P-loop_NTPase"/>
</dbReference>
<feature type="compositionally biased region" description="Basic and acidic residues" evidence="9">
    <location>
        <begin position="932"/>
        <end position="941"/>
    </location>
</feature>
<keyword evidence="6" id="KW-0067">ATP-binding</keyword>
<feature type="transmembrane region" description="Helical" evidence="10">
    <location>
        <begin position="494"/>
        <end position="513"/>
    </location>
</feature>
<evidence type="ECO:0000256" key="11">
    <source>
        <dbReference type="SAM" id="SignalP"/>
    </source>
</evidence>
<evidence type="ECO:0000313" key="14">
    <source>
        <dbReference type="EMBL" id="CAG8597400.1"/>
    </source>
</evidence>
<evidence type="ECO:0000259" key="12">
    <source>
        <dbReference type="PROSITE" id="PS50893"/>
    </source>
</evidence>
<keyword evidence="5" id="KW-0547">Nucleotide-binding</keyword>
<feature type="domain" description="ABC transporter" evidence="12">
    <location>
        <begin position="584"/>
        <end position="830"/>
    </location>
</feature>
<name>A0A9N9GAZ8_9GLOM</name>
<feature type="region of interest" description="Disordered" evidence="9">
    <location>
        <begin position="864"/>
        <end position="948"/>
    </location>
</feature>
<keyword evidence="8 10" id="KW-0472">Membrane</keyword>
<evidence type="ECO:0000256" key="8">
    <source>
        <dbReference type="ARBA" id="ARBA00023136"/>
    </source>
</evidence>
<dbReference type="Pfam" id="PF00664">
    <property type="entry name" value="ABC_membrane"/>
    <property type="match status" value="1"/>
</dbReference>
<feature type="non-terminal residue" evidence="14">
    <location>
        <position position="966"/>
    </location>
</feature>
<evidence type="ECO:0000256" key="1">
    <source>
        <dbReference type="ARBA" id="ARBA00004141"/>
    </source>
</evidence>
<dbReference type="OrthoDB" id="6500128at2759"/>
<dbReference type="PROSITE" id="PS50893">
    <property type="entry name" value="ABC_TRANSPORTER_2"/>
    <property type="match status" value="2"/>
</dbReference>
<evidence type="ECO:0000256" key="5">
    <source>
        <dbReference type="ARBA" id="ARBA00022741"/>
    </source>
</evidence>
<dbReference type="Gene3D" id="3.40.50.300">
    <property type="entry name" value="P-loop containing nucleotide triphosphate hydrolases"/>
    <property type="match status" value="2"/>
</dbReference>
<feature type="transmembrane region" description="Helical" evidence="10">
    <location>
        <begin position="519"/>
        <end position="539"/>
    </location>
</feature>
<evidence type="ECO:0000256" key="2">
    <source>
        <dbReference type="ARBA" id="ARBA00022448"/>
    </source>
</evidence>
<dbReference type="InterPro" id="IPR003439">
    <property type="entry name" value="ABC_transporter-like_ATP-bd"/>
</dbReference>
<keyword evidence="3 10" id="KW-0812">Transmembrane</keyword>
<feature type="transmembrane region" description="Helical" evidence="10">
    <location>
        <begin position="305"/>
        <end position="327"/>
    </location>
</feature>
<dbReference type="Pfam" id="PF00005">
    <property type="entry name" value="ABC_tran"/>
    <property type="match status" value="2"/>
</dbReference>
<protein>
    <submittedName>
        <fullName evidence="14">8879_t:CDS:1</fullName>
    </submittedName>
</protein>
<sequence length="966" mass="109186">GHKGSGKSLLLLSLLRETYVINGFVHFPTTSVAYVAQQPWLEKTTIRDNILFGSTFDDERYWNVVETCNLSTDYENMEQADMTEYDDENLTLTDDQKARITFARAMYSSAQILLLDNCLESVETVKARQIIESSLNSPFLSNRTVIIVSNHVRLFLNAAEFIVVLGDGVVSAKGTPQEVTEAGVLTEEILGTDTTNEQIRVDKTEELSLNQALEKADSDKRNWTSEEARVQGNVRSSIYFYIKSSGGIFVWFILLLLFLIIRLLTVGETYLLKLWSDDATNNGTLTLRIEDLNQTTLDSSQGDLYYIKVYALIAIASAGFTIIRMAWQFYISLKGSRTMFSKLLNSILRAPLSFFDTAPLGRVMNRFSKDLGVVDQGLLTVMASFMGNLVGAVCVLAVVTWVTWQFGFASIIIAILYIIIGGMYINVSRELKRLQSIKRTPVVSWFCDTVGGITTIRAFNAERRFVKEFIEKLNESNRTTYLLHMSNRWMSIRMGTIGAFASYLAGYFILMNFTEIDAGLAGFSLTYALGFVQIVSMLVKDYTSMETSLNSVERIEEYIEMPQEPPAVIDNIQPPAAWPTNGNIEVSKLTVQYSPELDPVLRDVSFTVHAEEKIGIVGRTGSGKSTLANSFLRLVEPVDGCIIIDGIDIAEIGLEDLRSRITMISQDPILFEGTVRSNLDIRGEYDDRELWESLRRVHFVQFNEEGSTSDYSLFMSGPIQTLDDPVNEGGSNFSRGQRQLLCLARALLRQSKIIIMDEATASIDPETDNKIQETIRTEFQYATVLCVSHRFRTIIDSDRILVLDDGEVVEFDTPYNLINNPDGLFRHLCEATGELENLMQLASLILPDDIIPETQQDTELHDDDEVIDNEENTPRQQFTLDPEYREGHESGAENQDADENHQEDDNNNNDFSNLENPDNRFDSQNIGDELSSQERRQPRDEDEHDWGEEFGLGYRLVQNSVRTFIY</sequence>
<dbReference type="GO" id="GO:0140359">
    <property type="term" value="F:ABC-type transporter activity"/>
    <property type="evidence" value="ECO:0007669"/>
    <property type="project" value="InterPro"/>
</dbReference>
<feature type="compositionally biased region" description="Basic and acidic residues" evidence="9">
    <location>
        <begin position="882"/>
        <end position="891"/>
    </location>
</feature>
<dbReference type="EMBL" id="CAJVPS010003994">
    <property type="protein sequence ID" value="CAG8597400.1"/>
    <property type="molecule type" value="Genomic_DNA"/>
</dbReference>
<dbReference type="SMART" id="SM00382">
    <property type="entry name" value="AAA"/>
    <property type="match status" value="2"/>
</dbReference>
<comment type="caution">
    <text evidence="14">The sequence shown here is derived from an EMBL/GenBank/DDBJ whole genome shotgun (WGS) entry which is preliminary data.</text>
</comment>
<dbReference type="InterPro" id="IPR011527">
    <property type="entry name" value="ABC1_TM_dom"/>
</dbReference>
<feature type="signal peptide" evidence="11">
    <location>
        <begin position="1"/>
        <end position="20"/>
    </location>
</feature>
<evidence type="ECO:0000259" key="13">
    <source>
        <dbReference type="PROSITE" id="PS50929"/>
    </source>
</evidence>
<feature type="transmembrane region" description="Helical" evidence="10">
    <location>
        <begin position="378"/>
        <end position="402"/>
    </location>
</feature>
<feature type="transmembrane region" description="Helical" evidence="10">
    <location>
        <begin position="238"/>
        <end position="264"/>
    </location>
</feature>
<feature type="transmembrane region" description="Helical" evidence="10">
    <location>
        <begin position="408"/>
        <end position="427"/>
    </location>
</feature>
<accession>A0A9N9GAZ8</accession>
<evidence type="ECO:0000256" key="7">
    <source>
        <dbReference type="ARBA" id="ARBA00022989"/>
    </source>
</evidence>
<dbReference type="CDD" id="cd03244">
    <property type="entry name" value="ABCC_MRP_domain2"/>
    <property type="match status" value="1"/>
</dbReference>
<dbReference type="GO" id="GO:0005524">
    <property type="term" value="F:ATP binding"/>
    <property type="evidence" value="ECO:0007669"/>
    <property type="project" value="UniProtKB-KW"/>
</dbReference>
<dbReference type="PANTHER" id="PTHR24223">
    <property type="entry name" value="ATP-BINDING CASSETTE SUB-FAMILY C"/>
    <property type="match status" value="1"/>
</dbReference>
<feature type="chain" id="PRO_5040285900" evidence="11">
    <location>
        <begin position="21"/>
        <end position="966"/>
    </location>
</feature>
<dbReference type="InterPro" id="IPR003593">
    <property type="entry name" value="AAA+_ATPase"/>
</dbReference>
<evidence type="ECO:0000256" key="10">
    <source>
        <dbReference type="SAM" id="Phobius"/>
    </source>
</evidence>
<evidence type="ECO:0000256" key="3">
    <source>
        <dbReference type="ARBA" id="ARBA00022692"/>
    </source>
</evidence>
<dbReference type="PROSITE" id="PS50929">
    <property type="entry name" value="ABC_TM1F"/>
    <property type="match status" value="1"/>
</dbReference>
<reference evidence="14" key="1">
    <citation type="submission" date="2021-06" db="EMBL/GenBank/DDBJ databases">
        <authorList>
            <person name="Kallberg Y."/>
            <person name="Tangrot J."/>
            <person name="Rosling A."/>
        </authorList>
    </citation>
    <scope>NUCLEOTIDE SEQUENCE</scope>
    <source>
        <strain evidence="14">FL130A</strain>
    </source>
</reference>
<evidence type="ECO:0000256" key="4">
    <source>
        <dbReference type="ARBA" id="ARBA00022737"/>
    </source>
</evidence>
<comment type="subcellular location">
    <subcellularLocation>
        <location evidence="1">Membrane</location>
        <topology evidence="1">Multi-pass membrane protein</topology>
    </subcellularLocation>
</comment>
<dbReference type="GO" id="GO:0016887">
    <property type="term" value="F:ATP hydrolysis activity"/>
    <property type="evidence" value="ECO:0007669"/>
    <property type="project" value="InterPro"/>
</dbReference>
<dbReference type="PANTHER" id="PTHR24223:SF353">
    <property type="entry name" value="ABC TRANSPORTER ATP-BINDING PROTEIN_PERMEASE VMR1-RELATED"/>
    <property type="match status" value="1"/>
</dbReference>